<reference evidence="2" key="2">
    <citation type="submission" date="2023-01" db="EMBL/GenBank/DDBJ databases">
        <title>Draft genome sequence of Devosia yakushimensis strain NBRC 103855.</title>
        <authorList>
            <person name="Sun Q."/>
            <person name="Mori K."/>
        </authorList>
    </citation>
    <scope>NUCLEOTIDE SEQUENCE</scope>
    <source>
        <strain evidence="2">NBRC 103855</strain>
    </source>
</reference>
<evidence type="ECO:0000313" key="3">
    <source>
        <dbReference type="Proteomes" id="UP001161406"/>
    </source>
</evidence>
<dbReference type="InterPro" id="IPR029058">
    <property type="entry name" value="AB_hydrolase_fold"/>
</dbReference>
<comment type="caution">
    <text evidence="2">The sequence shown here is derived from an EMBL/GenBank/DDBJ whole genome shotgun (WGS) entry which is preliminary data.</text>
</comment>
<organism evidence="2 3">
    <name type="scientific">Devosia yakushimensis</name>
    <dbReference type="NCBI Taxonomy" id="470028"/>
    <lineage>
        <taxon>Bacteria</taxon>
        <taxon>Pseudomonadati</taxon>
        <taxon>Pseudomonadota</taxon>
        <taxon>Alphaproteobacteria</taxon>
        <taxon>Hyphomicrobiales</taxon>
        <taxon>Devosiaceae</taxon>
        <taxon>Devosia</taxon>
    </lineage>
</organism>
<name>A0ABQ5UJ13_9HYPH</name>
<sequence>MPFNDLTHPALDAYRSEVQVPADFDAFWAATLKEARGFGGEAVLARLDSPLRLIEAYDVVFPGFGGHPIRGWLLLPTKRRDPLPLIVQYVGYGGGRGFAHELLHYAAAGFAYFRMDTRGQGSSWSPGETADPVGSTPQIPGVMTKGILNPADYYYRRLFTDGVRALDALLQLSFIDEERVGVTGGSQGGGIALAVAGLDSRVKALSTDVPFLCDFPRAVRIAARDPYGEIARFLATHRDKREAVFETLRYFDGVCFASRAQAPALFSAALMDNVCPPSTVYAAHAAYSGPKTMVDYEFNDHEGGGPYQQLRQLAWFQEALKV</sequence>
<dbReference type="EMBL" id="BSNG01000001">
    <property type="protein sequence ID" value="GLQ11178.1"/>
    <property type="molecule type" value="Genomic_DNA"/>
</dbReference>
<reference evidence="2" key="1">
    <citation type="journal article" date="2014" name="Int. J. Syst. Evol. Microbiol.">
        <title>Complete genome of a new Firmicutes species belonging to the dominant human colonic microbiota ('Ruminococcus bicirculans') reveals two chromosomes and a selective capacity to utilize plant glucans.</title>
        <authorList>
            <consortium name="NISC Comparative Sequencing Program"/>
            <person name="Wegmann U."/>
            <person name="Louis P."/>
            <person name="Goesmann A."/>
            <person name="Henrissat B."/>
            <person name="Duncan S.H."/>
            <person name="Flint H.J."/>
        </authorList>
    </citation>
    <scope>NUCLEOTIDE SEQUENCE</scope>
    <source>
        <strain evidence="2">NBRC 103855</strain>
    </source>
</reference>
<dbReference type="PANTHER" id="PTHR40111">
    <property type="entry name" value="CEPHALOSPORIN-C DEACETYLASE"/>
    <property type="match status" value="1"/>
</dbReference>
<dbReference type="RefSeq" id="WP_284392433.1">
    <property type="nucleotide sequence ID" value="NZ_BSNG01000001.1"/>
</dbReference>
<dbReference type="SUPFAM" id="SSF53474">
    <property type="entry name" value="alpha/beta-Hydrolases"/>
    <property type="match status" value="1"/>
</dbReference>
<proteinExistence type="predicted"/>
<evidence type="ECO:0000259" key="1">
    <source>
        <dbReference type="Pfam" id="PF05448"/>
    </source>
</evidence>
<dbReference type="InterPro" id="IPR039069">
    <property type="entry name" value="CE7"/>
</dbReference>
<keyword evidence="3" id="KW-1185">Reference proteome</keyword>
<feature type="domain" description="Acetyl xylan esterase" evidence="1">
    <location>
        <begin position="1"/>
        <end position="317"/>
    </location>
</feature>
<protein>
    <submittedName>
        <fullName evidence="2">Cephalosporin-C deacetylase</fullName>
    </submittedName>
</protein>
<accession>A0ABQ5UJ13</accession>
<dbReference type="Pfam" id="PF05448">
    <property type="entry name" value="AXE1"/>
    <property type="match status" value="1"/>
</dbReference>
<dbReference type="Proteomes" id="UP001161406">
    <property type="component" value="Unassembled WGS sequence"/>
</dbReference>
<dbReference type="Gene3D" id="3.40.50.1820">
    <property type="entry name" value="alpha/beta hydrolase"/>
    <property type="match status" value="1"/>
</dbReference>
<gene>
    <name evidence="2" type="primary">axeA</name>
    <name evidence="2" type="ORF">GCM10007913_31100</name>
</gene>
<dbReference type="InterPro" id="IPR008391">
    <property type="entry name" value="AXE1_dom"/>
</dbReference>
<dbReference type="PANTHER" id="PTHR40111:SF1">
    <property type="entry name" value="CEPHALOSPORIN-C DEACETYLASE"/>
    <property type="match status" value="1"/>
</dbReference>
<evidence type="ECO:0000313" key="2">
    <source>
        <dbReference type="EMBL" id="GLQ11178.1"/>
    </source>
</evidence>